<accession>A0A6A9UYK0</accession>
<dbReference type="RefSeq" id="WP_156610993.1">
    <property type="nucleotide sequence ID" value="NZ_WPCU01000009.1"/>
</dbReference>
<evidence type="ECO:0000256" key="9">
    <source>
        <dbReference type="PIRSR" id="PIRSR000196-1"/>
    </source>
</evidence>
<feature type="binding site" evidence="9">
    <location>
        <position position="290"/>
    </location>
    <ligand>
        <name>substrate</name>
    </ligand>
</feature>
<evidence type="ECO:0000256" key="6">
    <source>
        <dbReference type="ARBA" id="ARBA00023002"/>
    </source>
</evidence>
<feature type="binding site" evidence="9">
    <location>
        <position position="289"/>
    </location>
    <ligand>
        <name>substrate</name>
    </ligand>
</feature>
<dbReference type="EC" id="1.5.5.2" evidence="2"/>
<dbReference type="PANTHER" id="PTHR13914:SF0">
    <property type="entry name" value="PROLINE DEHYDROGENASE 1, MITOCHONDRIAL"/>
    <property type="match status" value="1"/>
</dbReference>
<dbReference type="UniPathway" id="UPA00261">
    <property type="reaction ID" value="UER00373"/>
</dbReference>
<feature type="domain" description="Proline dehydrogenase" evidence="11">
    <location>
        <begin position="42"/>
        <end position="297"/>
    </location>
</feature>
<evidence type="ECO:0000259" key="11">
    <source>
        <dbReference type="Pfam" id="PF01619"/>
    </source>
</evidence>
<proteinExistence type="predicted"/>
<keyword evidence="13" id="KW-1185">Reference proteome</keyword>
<comment type="catalytic activity">
    <reaction evidence="8">
        <text>L-proline + a quinone = (S)-1-pyrroline-5-carboxylate + a quinol + H(+)</text>
        <dbReference type="Rhea" id="RHEA:23784"/>
        <dbReference type="ChEBI" id="CHEBI:15378"/>
        <dbReference type="ChEBI" id="CHEBI:17388"/>
        <dbReference type="ChEBI" id="CHEBI:24646"/>
        <dbReference type="ChEBI" id="CHEBI:60039"/>
        <dbReference type="ChEBI" id="CHEBI:132124"/>
        <dbReference type="EC" id="1.5.5.2"/>
    </reaction>
</comment>
<dbReference type="EMBL" id="WPCU01000009">
    <property type="protein sequence ID" value="MVA77005.1"/>
    <property type="molecule type" value="Genomic_DNA"/>
</dbReference>
<feature type="binding site" evidence="10">
    <location>
        <position position="164"/>
    </location>
    <ligand>
        <name>FAD</name>
        <dbReference type="ChEBI" id="CHEBI:57692"/>
    </ligand>
</feature>
<dbReference type="SUPFAM" id="SSF51730">
    <property type="entry name" value="FAD-linked oxidoreductase"/>
    <property type="match status" value="1"/>
</dbReference>
<dbReference type="InterPro" id="IPR002872">
    <property type="entry name" value="Proline_DH_dom"/>
</dbReference>
<dbReference type="InterPro" id="IPR008219">
    <property type="entry name" value="PRODH_bac_arc"/>
</dbReference>
<dbReference type="InterPro" id="IPR029041">
    <property type="entry name" value="FAD-linked_oxidoreductase-like"/>
</dbReference>
<dbReference type="InterPro" id="IPR015659">
    <property type="entry name" value="Proline_oxidase"/>
</dbReference>
<protein>
    <recommendedName>
        <fullName evidence="2">proline dehydrogenase</fullName>
        <ecNumber evidence="2">1.5.5.2</ecNumber>
    </recommendedName>
</protein>
<gene>
    <name evidence="12" type="ORF">GC722_13365</name>
</gene>
<name>A0A6A9UYK0_9ACTN</name>
<dbReference type="Proteomes" id="UP000435304">
    <property type="component" value="Unassembled WGS sequence"/>
</dbReference>
<dbReference type="GO" id="GO:0004657">
    <property type="term" value="F:proline dehydrogenase activity"/>
    <property type="evidence" value="ECO:0007669"/>
    <property type="project" value="UniProtKB-EC"/>
</dbReference>
<keyword evidence="7" id="KW-0642">Proline metabolism</keyword>
<evidence type="ECO:0000256" key="3">
    <source>
        <dbReference type="ARBA" id="ARBA00022630"/>
    </source>
</evidence>
<organism evidence="12 13">
    <name type="scientific">Auraticoccus cholistanensis</name>
    <dbReference type="NCBI Taxonomy" id="2656650"/>
    <lineage>
        <taxon>Bacteria</taxon>
        <taxon>Bacillati</taxon>
        <taxon>Actinomycetota</taxon>
        <taxon>Actinomycetes</taxon>
        <taxon>Propionibacteriales</taxon>
        <taxon>Propionibacteriaceae</taxon>
        <taxon>Auraticoccus</taxon>
    </lineage>
</organism>
<keyword evidence="3" id="KW-0285">Flavoprotein</keyword>
<sequence>MLRTVLLRAAGNERIKDAALAVPLTRAVVERFIAGETAEDALAAARRLTDDGLLVTVDHLGEHTRERAAAERVTVAYLELLQAVRTAGLGPQVEVSVKLSALGQLLPGDGESVAVEQARLICAAARNAGTTVTVDMEDHTTTASTLAVVEELRQDFPQTGAVLQANLRRTEADCERLAHSGSRVRLCKGAYASPEEVAYRPGAEVDLSYVRCLRVLMEGLGYPMVATHDPRLVAIAQDLANRNHREPGSWELQMLHGIRPEEQRRLVAAGHQVRVYLPYGTDWYGYMVRRMAEKPANLALFLRGLTSRR</sequence>
<evidence type="ECO:0000256" key="2">
    <source>
        <dbReference type="ARBA" id="ARBA00012695"/>
    </source>
</evidence>
<comment type="cofactor">
    <cofactor evidence="10">
        <name>FAD</name>
        <dbReference type="ChEBI" id="CHEBI:57692"/>
    </cofactor>
    <text evidence="10">Binds 1 FAD per subunit.</text>
</comment>
<comment type="pathway">
    <text evidence="1">Amino-acid degradation; L-proline degradation into L-glutamate; L-glutamate from L-proline: step 1/2.</text>
</comment>
<evidence type="ECO:0000313" key="13">
    <source>
        <dbReference type="Proteomes" id="UP000435304"/>
    </source>
</evidence>
<keyword evidence="4 10" id="KW-0547">Nucleotide-binding</keyword>
<dbReference type="Gene3D" id="3.20.20.220">
    <property type="match status" value="1"/>
</dbReference>
<dbReference type="PIRSF" id="PIRSF000196">
    <property type="entry name" value="Pro_dehydrog"/>
    <property type="match status" value="1"/>
</dbReference>
<feature type="binding site" evidence="9">
    <location>
        <position position="98"/>
    </location>
    <ligand>
        <name>substrate</name>
    </ligand>
</feature>
<evidence type="ECO:0000256" key="5">
    <source>
        <dbReference type="ARBA" id="ARBA00022827"/>
    </source>
</evidence>
<feature type="binding site" evidence="10">
    <location>
        <begin position="227"/>
        <end position="228"/>
    </location>
    <ligand>
        <name>FAD</name>
        <dbReference type="ChEBI" id="CHEBI:57692"/>
    </ligand>
</feature>
<evidence type="ECO:0000256" key="4">
    <source>
        <dbReference type="ARBA" id="ARBA00022741"/>
    </source>
</evidence>
<dbReference type="Pfam" id="PF01619">
    <property type="entry name" value="Pro_dh"/>
    <property type="match status" value="1"/>
</dbReference>
<feature type="binding site" evidence="10">
    <location>
        <position position="136"/>
    </location>
    <ligand>
        <name>FAD</name>
        <dbReference type="ChEBI" id="CHEBI:57692"/>
    </ligand>
</feature>
<dbReference type="PANTHER" id="PTHR13914">
    <property type="entry name" value="PROLINE OXIDASE"/>
    <property type="match status" value="1"/>
</dbReference>
<dbReference type="GO" id="GO:0000166">
    <property type="term" value="F:nucleotide binding"/>
    <property type="evidence" value="ECO:0007669"/>
    <property type="project" value="UniProtKB-KW"/>
</dbReference>
<evidence type="ECO:0000313" key="12">
    <source>
        <dbReference type="EMBL" id="MVA77005.1"/>
    </source>
</evidence>
<dbReference type="AlphaFoldDB" id="A0A6A9UYK0"/>
<evidence type="ECO:0000256" key="7">
    <source>
        <dbReference type="ARBA" id="ARBA00023062"/>
    </source>
</evidence>
<reference evidence="12 13" key="1">
    <citation type="submission" date="2019-12" db="EMBL/GenBank/DDBJ databases">
        <title>Auraticoccus cholistani sp. nov., an actinomycete isolated from soil of Cholistan desert.</title>
        <authorList>
            <person name="Cheema M.T."/>
        </authorList>
    </citation>
    <scope>NUCLEOTIDE SEQUENCE [LARGE SCALE GENOMIC DNA]</scope>
    <source>
        <strain evidence="12 13">F435</strain>
    </source>
</reference>
<evidence type="ECO:0000256" key="10">
    <source>
        <dbReference type="PIRSR" id="PIRSR000196-2"/>
    </source>
</evidence>
<evidence type="ECO:0000256" key="1">
    <source>
        <dbReference type="ARBA" id="ARBA00004739"/>
    </source>
</evidence>
<comment type="caution">
    <text evidence="12">The sequence shown here is derived from an EMBL/GenBank/DDBJ whole genome shotgun (WGS) entry which is preliminary data.</text>
</comment>
<dbReference type="GO" id="GO:0010133">
    <property type="term" value="P:L-proline catabolic process to L-glutamate"/>
    <property type="evidence" value="ECO:0007669"/>
    <property type="project" value="UniProtKB-UniPathway"/>
</dbReference>
<evidence type="ECO:0000256" key="8">
    <source>
        <dbReference type="ARBA" id="ARBA00048779"/>
    </source>
</evidence>
<keyword evidence="6" id="KW-0560">Oxidoreductase</keyword>
<feature type="binding site" evidence="10">
    <location>
        <begin position="188"/>
        <end position="190"/>
    </location>
    <ligand>
        <name>FAD</name>
        <dbReference type="ChEBI" id="CHEBI:57692"/>
    </ligand>
</feature>
<keyword evidence="5 10" id="KW-0274">FAD</keyword>